<dbReference type="NCBIfam" id="TIGR01099">
    <property type="entry name" value="galU"/>
    <property type="match status" value="1"/>
</dbReference>
<protein>
    <recommendedName>
        <fullName evidence="3 8">UTP--glucose-1-phosphate uridylyltransferase</fullName>
        <ecNumber evidence="2 8">2.7.7.9</ecNumber>
    </recommendedName>
    <alternativeName>
        <fullName evidence="8">UDP-glucose pyrophosphorylase</fullName>
    </alternativeName>
</protein>
<dbReference type="EC" id="2.7.7.9" evidence="2 8"/>
<sequence>MMKAVIPVAGLGTRMLPATKSIPKEMLPIVDRPLIQYIVEECAQAGVEEIILVTHSSKNSIADHFDTSFELENMLEQRIKNKLLEEVRSICPDNVKIVQIRQGHALGLGHAICCARPVIGNNPFIVLLPDVLLNAHYCDPQHDNLSAMIKRFEKTERSQIMVEPVPMSQVQQYGVVDCQGVFCPQGNWAPIRRIVEKPNPEDAPSNLSVVGRYVFSEAIWELLDGLPAGVGGEIQLTDAIDLLLKKEVAEAYTLVGKSHDCGNKLGYMKAFVEYGLYNSVLKEEFSSWLQDFCEKTLLPKTEVIAEDDVSEAQKIVAIF</sequence>
<evidence type="ECO:0000256" key="1">
    <source>
        <dbReference type="ARBA" id="ARBA00006890"/>
    </source>
</evidence>
<evidence type="ECO:0000256" key="3">
    <source>
        <dbReference type="ARBA" id="ARBA00019048"/>
    </source>
</evidence>
<keyword evidence="4 8" id="KW-0808">Transferase</keyword>
<gene>
    <name evidence="10" type="primary">galU</name>
    <name evidence="10" type="ORF">QQS39_18500</name>
</gene>
<evidence type="ECO:0000256" key="6">
    <source>
        <dbReference type="ARBA" id="ARBA00037294"/>
    </source>
</evidence>
<evidence type="ECO:0000256" key="8">
    <source>
        <dbReference type="RuleBase" id="RU361259"/>
    </source>
</evidence>
<dbReference type="SUPFAM" id="SSF53448">
    <property type="entry name" value="Nucleotide-diphospho-sugar transferases"/>
    <property type="match status" value="1"/>
</dbReference>
<organism evidence="10 11">
    <name type="scientific">Proteus appendicitidis</name>
    <dbReference type="NCBI Taxonomy" id="3034648"/>
    <lineage>
        <taxon>Bacteria</taxon>
        <taxon>Pseudomonadati</taxon>
        <taxon>Pseudomonadota</taxon>
        <taxon>Gammaproteobacteria</taxon>
        <taxon>Enterobacterales</taxon>
        <taxon>Morganellaceae</taxon>
        <taxon>Proteus</taxon>
    </lineage>
</organism>
<dbReference type="PANTHER" id="PTHR43197:SF1">
    <property type="entry name" value="UTP--GLUCOSE-1-PHOSPHATE URIDYLYLTRANSFERASE"/>
    <property type="match status" value="1"/>
</dbReference>
<comment type="similarity">
    <text evidence="1 8">Belongs to the UDPGP type 2 family.</text>
</comment>
<dbReference type="RefSeq" id="WP_285805136.1">
    <property type="nucleotide sequence ID" value="NZ_CP127389.1"/>
</dbReference>
<dbReference type="InterPro" id="IPR005771">
    <property type="entry name" value="GalU_uridylyltTrfase_bac/arc"/>
</dbReference>
<dbReference type="PANTHER" id="PTHR43197">
    <property type="entry name" value="UTP--GLUCOSE-1-PHOSPHATE URIDYLYLTRANSFERASE"/>
    <property type="match status" value="1"/>
</dbReference>
<keyword evidence="5 8" id="KW-0548">Nucleotidyltransferase</keyword>
<dbReference type="InterPro" id="IPR029044">
    <property type="entry name" value="Nucleotide-diphossugar_trans"/>
</dbReference>
<evidence type="ECO:0000256" key="4">
    <source>
        <dbReference type="ARBA" id="ARBA00022679"/>
    </source>
</evidence>
<evidence type="ECO:0000259" key="9">
    <source>
        <dbReference type="Pfam" id="PF00483"/>
    </source>
</evidence>
<evidence type="ECO:0000313" key="10">
    <source>
        <dbReference type="EMBL" id="WIV88414.1"/>
    </source>
</evidence>
<dbReference type="Gene3D" id="3.90.550.10">
    <property type="entry name" value="Spore Coat Polysaccharide Biosynthesis Protein SpsA, Chain A"/>
    <property type="match status" value="1"/>
</dbReference>
<keyword evidence="11" id="KW-1185">Reference proteome</keyword>
<evidence type="ECO:0000256" key="7">
    <source>
        <dbReference type="ARBA" id="ARBA00048128"/>
    </source>
</evidence>
<reference evidence="10 11" key="1">
    <citation type="submission" date="2023-06" db="EMBL/GenBank/DDBJ databases">
        <title>Proteus appendicitidis sp. nov., isolated from the appendiceal pus of an appendicitis patient in Yongzhou, China.</title>
        <authorList>
            <person name="Cai X."/>
        </authorList>
    </citation>
    <scope>NUCLEOTIDE SEQUENCE [LARGE SCALE GENOMIC DNA]</scope>
    <source>
        <strain evidence="10 11">HZ0627</strain>
    </source>
</reference>
<proteinExistence type="inferred from homology"/>
<evidence type="ECO:0000256" key="2">
    <source>
        <dbReference type="ARBA" id="ARBA00012415"/>
    </source>
</evidence>
<comment type="function">
    <text evidence="6">May play a role in stationary phase survival.</text>
</comment>
<dbReference type="EMBL" id="CP127389">
    <property type="protein sequence ID" value="WIV88414.1"/>
    <property type="molecule type" value="Genomic_DNA"/>
</dbReference>
<evidence type="ECO:0000313" key="11">
    <source>
        <dbReference type="Proteomes" id="UP001226651"/>
    </source>
</evidence>
<name>A0ABY8Y7L2_9GAMM</name>
<dbReference type="Pfam" id="PF00483">
    <property type="entry name" value="NTP_transferase"/>
    <property type="match status" value="1"/>
</dbReference>
<dbReference type="InterPro" id="IPR005835">
    <property type="entry name" value="NTP_transferase_dom"/>
</dbReference>
<dbReference type="CDD" id="cd02541">
    <property type="entry name" value="UGPase_prokaryotic"/>
    <property type="match status" value="1"/>
</dbReference>
<accession>A0ABY8Y7L2</accession>
<comment type="catalytic activity">
    <reaction evidence="7 8">
        <text>alpha-D-glucose 1-phosphate + UTP + H(+) = UDP-alpha-D-glucose + diphosphate</text>
        <dbReference type="Rhea" id="RHEA:19889"/>
        <dbReference type="ChEBI" id="CHEBI:15378"/>
        <dbReference type="ChEBI" id="CHEBI:33019"/>
        <dbReference type="ChEBI" id="CHEBI:46398"/>
        <dbReference type="ChEBI" id="CHEBI:58601"/>
        <dbReference type="ChEBI" id="CHEBI:58885"/>
        <dbReference type="EC" id="2.7.7.9"/>
    </reaction>
</comment>
<evidence type="ECO:0000256" key="5">
    <source>
        <dbReference type="ARBA" id="ARBA00022695"/>
    </source>
</evidence>
<dbReference type="GO" id="GO:0003983">
    <property type="term" value="F:UTP:glucose-1-phosphate uridylyltransferase activity"/>
    <property type="evidence" value="ECO:0007669"/>
    <property type="project" value="UniProtKB-EC"/>
</dbReference>
<dbReference type="Proteomes" id="UP001226651">
    <property type="component" value="Chromosome"/>
</dbReference>
<feature type="domain" description="Nucleotidyl transferase" evidence="9">
    <location>
        <begin position="3"/>
        <end position="273"/>
    </location>
</feature>